<dbReference type="SUPFAM" id="SSF57850">
    <property type="entry name" value="RING/U-box"/>
    <property type="match status" value="1"/>
</dbReference>
<keyword evidence="3" id="KW-0862">Zinc</keyword>
<dbReference type="EMBL" id="JABSTR010000001">
    <property type="protein sequence ID" value="KAH9360537.1"/>
    <property type="molecule type" value="Genomic_DNA"/>
</dbReference>
<dbReference type="InterPro" id="IPR049548">
    <property type="entry name" value="Sina-like_RING"/>
</dbReference>
<comment type="caution">
    <text evidence="6">The sequence shown here is derived from an EMBL/GenBank/DDBJ whole genome shotgun (WGS) entry which is preliminary data.</text>
</comment>
<dbReference type="Proteomes" id="UP000821853">
    <property type="component" value="Chromosome 1"/>
</dbReference>
<dbReference type="OrthoDB" id="941555at2759"/>
<evidence type="ECO:0000259" key="5">
    <source>
        <dbReference type="PROSITE" id="PS50089"/>
    </source>
</evidence>
<proteinExistence type="predicted"/>
<feature type="domain" description="RING-type" evidence="5">
    <location>
        <begin position="31"/>
        <end position="65"/>
    </location>
</feature>
<evidence type="ECO:0000256" key="3">
    <source>
        <dbReference type="ARBA" id="ARBA00022833"/>
    </source>
</evidence>
<dbReference type="PROSITE" id="PS50089">
    <property type="entry name" value="ZF_RING_2"/>
    <property type="match status" value="1"/>
</dbReference>
<dbReference type="Pfam" id="PF21362">
    <property type="entry name" value="Sina_RING"/>
    <property type="match status" value="2"/>
</dbReference>
<dbReference type="PANTHER" id="PTHR45877:SF2">
    <property type="entry name" value="E3 UBIQUITIN-PROTEIN LIGASE SINA-RELATED"/>
    <property type="match status" value="1"/>
</dbReference>
<name>A0A9J6FDV4_HAELO</name>
<evidence type="ECO:0000313" key="6">
    <source>
        <dbReference type="EMBL" id="KAH9360537.1"/>
    </source>
</evidence>
<dbReference type="InterPro" id="IPR001841">
    <property type="entry name" value="Znf_RING"/>
</dbReference>
<evidence type="ECO:0000256" key="1">
    <source>
        <dbReference type="ARBA" id="ARBA00022723"/>
    </source>
</evidence>
<protein>
    <recommendedName>
        <fullName evidence="5">RING-type domain-containing protein</fullName>
    </recommendedName>
</protein>
<dbReference type="AlphaFoldDB" id="A0A9J6FDV4"/>
<dbReference type="Gene3D" id="3.30.40.10">
    <property type="entry name" value="Zinc/RING finger domain, C3HC4 (zinc finger)"/>
    <property type="match status" value="1"/>
</dbReference>
<evidence type="ECO:0000313" key="7">
    <source>
        <dbReference type="Proteomes" id="UP000821853"/>
    </source>
</evidence>
<dbReference type="InterPro" id="IPR004162">
    <property type="entry name" value="SINA-like_animal"/>
</dbReference>
<keyword evidence="7" id="KW-1185">Reference proteome</keyword>
<dbReference type="PANTHER" id="PTHR45877">
    <property type="entry name" value="E3 UBIQUITIN-PROTEIN LIGASE SIAH2"/>
    <property type="match status" value="1"/>
</dbReference>
<dbReference type="GO" id="GO:0005737">
    <property type="term" value="C:cytoplasm"/>
    <property type="evidence" value="ECO:0007669"/>
    <property type="project" value="TreeGrafter"/>
</dbReference>
<organism evidence="6 7">
    <name type="scientific">Haemaphysalis longicornis</name>
    <name type="common">Bush tick</name>
    <dbReference type="NCBI Taxonomy" id="44386"/>
    <lineage>
        <taxon>Eukaryota</taxon>
        <taxon>Metazoa</taxon>
        <taxon>Ecdysozoa</taxon>
        <taxon>Arthropoda</taxon>
        <taxon>Chelicerata</taxon>
        <taxon>Arachnida</taxon>
        <taxon>Acari</taxon>
        <taxon>Parasitiformes</taxon>
        <taxon>Ixodida</taxon>
        <taxon>Ixodoidea</taxon>
        <taxon>Ixodidae</taxon>
        <taxon>Haemaphysalinae</taxon>
        <taxon>Haemaphysalis</taxon>
    </lineage>
</organism>
<accession>A0A9J6FDV4</accession>
<evidence type="ECO:0000256" key="2">
    <source>
        <dbReference type="ARBA" id="ARBA00022771"/>
    </source>
</evidence>
<keyword evidence="2 4" id="KW-0863">Zinc-finger</keyword>
<gene>
    <name evidence="6" type="ORF">HPB48_016431</name>
</gene>
<sequence length="218" mass="22542">MSRQAAGGCSGGKSEARAFVSASALASLFVCPVCRDYMQPPIVQCFKGHIVCSACCRKLFQCPSCWGTLNGTIRNLAMENVASMVFFPCKGCTAQLPHSGKSELEKTCEFSGSSNGGVPVVAGPLGEMSRQAAGGVGGKSEAGGLVSASAPASLFLCPVCRDYVRPTILQCHNGPFICCSCRQKITRCPTGRPPISEGTLQALGHPQAAIFSRASAGG</sequence>
<dbReference type="VEuPathDB" id="VectorBase:HLOH_048521"/>
<dbReference type="GO" id="GO:0008270">
    <property type="term" value="F:zinc ion binding"/>
    <property type="evidence" value="ECO:0007669"/>
    <property type="project" value="UniProtKB-KW"/>
</dbReference>
<dbReference type="InterPro" id="IPR013083">
    <property type="entry name" value="Znf_RING/FYVE/PHD"/>
</dbReference>
<dbReference type="GO" id="GO:0031624">
    <property type="term" value="F:ubiquitin conjugating enzyme binding"/>
    <property type="evidence" value="ECO:0007669"/>
    <property type="project" value="TreeGrafter"/>
</dbReference>
<keyword evidence="1" id="KW-0479">Metal-binding</keyword>
<dbReference type="GO" id="GO:0043161">
    <property type="term" value="P:proteasome-mediated ubiquitin-dependent protein catabolic process"/>
    <property type="evidence" value="ECO:0007669"/>
    <property type="project" value="TreeGrafter"/>
</dbReference>
<evidence type="ECO:0000256" key="4">
    <source>
        <dbReference type="PROSITE-ProRule" id="PRU00175"/>
    </source>
</evidence>
<reference evidence="6 7" key="1">
    <citation type="journal article" date="2020" name="Cell">
        <title>Large-Scale Comparative Analyses of Tick Genomes Elucidate Their Genetic Diversity and Vector Capacities.</title>
        <authorList>
            <consortium name="Tick Genome and Microbiome Consortium (TIGMIC)"/>
            <person name="Jia N."/>
            <person name="Wang J."/>
            <person name="Shi W."/>
            <person name="Du L."/>
            <person name="Sun Y."/>
            <person name="Zhan W."/>
            <person name="Jiang J.F."/>
            <person name="Wang Q."/>
            <person name="Zhang B."/>
            <person name="Ji P."/>
            <person name="Bell-Sakyi L."/>
            <person name="Cui X.M."/>
            <person name="Yuan T.T."/>
            <person name="Jiang B.G."/>
            <person name="Yang W.F."/>
            <person name="Lam T.T."/>
            <person name="Chang Q.C."/>
            <person name="Ding S.J."/>
            <person name="Wang X.J."/>
            <person name="Zhu J.G."/>
            <person name="Ruan X.D."/>
            <person name="Zhao L."/>
            <person name="Wei J.T."/>
            <person name="Ye R.Z."/>
            <person name="Que T.C."/>
            <person name="Du C.H."/>
            <person name="Zhou Y.H."/>
            <person name="Cheng J.X."/>
            <person name="Dai P.F."/>
            <person name="Guo W.B."/>
            <person name="Han X.H."/>
            <person name="Huang E.J."/>
            <person name="Li L.F."/>
            <person name="Wei W."/>
            <person name="Gao Y.C."/>
            <person name="Liu J.Z."/>
            <person name="Shao H.Z."/>
            <person name="Wang X."/>
            <person name="Wang C.C."/>
            <person name="Yang T.C."/>
            <person name="Huo Q.B."/>
            <person name="Li W."/>
            <person name="Chen H.Y."/>
            <person name="Chen S.E."/>
            <person name="Zhou L.G."/>
            <person name="Ni X.B."/>
            <person name="Tian J.H."/>
            <person name="Sheng Y."/>
            <person name="Liu T."/>
            <person name="Pan Y.S."/>
            <person name="Xia L.Y."/>
            <person name="Li J."/>
            <person name="Zhao F."/>
            <person name="Cao W.C."/>
        </authorList>
    </citation>
    <scope>NUCLEOTIDE SEQUENCE [LARGE SCALE GENOMIC DNA]</scope>
    <source>
        <strain evidence="6">HaeL-2018</strain>
    </source>
</reference>
<dbReference type="GO" id="GO:0061630">
    <property type="term" value="F:ubiquitin protein ligase activity"/>
    <property type="evidence" value="ECO:0007669"/>
    <property type="project" value="TreeGrafter"/>
</dbReference>